<dbReference type="InterPro" id="IPR037523">
    <property type="entry name" value="VOC_core"/>
</dbReference>
<organism evidence="2 3">
    <name type="scientific">Nocardia implantans</name>
    <dbReference type="NCBI Taxonomy" id="3108168"/>
    <lineage>
        <taxon>Bacteria</taxon>
        <taxon>Bacillati</taxon>
        <taxon>Actinomycetota</taxon>
        <taxon>Actinomycetes</taxon>
        <taxon>Mycobacteriales</taxon>
        <taxon>Nocardiaceae</taxon>
        <taxon>Nocardia</taxon>
    </lineage>
</organism>
<gene>
    <name evidence="2" type="ORF">U3653_19315</name>
</gene>
<reference evidence="2 3" key="1">
    <citation type="submission" date="2023-12" db="EMBL/GenBank/DDBJ databases">
        <title>novel species in genus Nocarida.</title>
        <authorList>
            <person name="Li Z."/>
        </authorList>
    </citation>
    <scope>NUCLEOTIDE SEQUENCE [LARGE SCALE GENOMIC DNA]</scope>
    <source>
        <strain evidence="2 3">CDC186</strain>
    </source>
</reference>
<evidence type="ECO:0000313" key="2">
    <source>
        <dbReference type="EMBL" id="MEB3512185.1"/>
    </source>
</evidence>
<dbReference type="EMBL" id="JAYKYQ010000007">
    <property type="protein sequence ID" value="MEB3512185.1"/>
    <property type="molecule type" value="Genomic_DNA"/>
</dbReference>
<dbReference type="Gene3D" id="3.10.180.10">
    <property type="entry name" value="2,3-Dihydroxybiphenyl 1,2-Dioxygenase, domain 1"/>
    <property type="match status" value="2"/>
</dbReference>
<dbReference type="InterPro" id="IPR050383">
    <property type="entry name" value="GlyoxalaseI/FosfomycinResist"/>
</dbReference>
<evidence type="ECO:0000259" key="1">
    <source>
        <dbReference type="PROSITE" id="PS51819"/>
    </source>
</evidence>
<evidence type="ECO:0000313" key="3">
    <source>
        <dbReference type="Proteomes" id="UP001348098"/>
    </source>
</evidence>
<dbReference type="RefSeq" id="WP_195081084.1">
    <property type="nucleotide sequence ID" value="NZ_JAYESH010000006.1"/>
</dbReference>
<dbReference type="PROSITE" id="PS51819">
    <property type="entry name" value="VOC"/>
    <property type="match status" value="2"/>
</dbReference>
<dbReference type="InterPro" id="IPR029068">
    <property type="entry name" value="Glyas_Bleomycin-R_OHBP_Dase"/>
</dbReference>
<protein>
    <submittedName>
        <fullName evidence="2">VOC family protein</fullName>
    </submittedName>
</protein>
<proteinExistence type="predicted"/>
<keyword evidence="3" id="KW-1185">Reference proteome</keyword>
<dbReference type="Proteomes" id="UP001348098">
    <property type="component" value="Unassembled WGS sequence"/>
</dbReference>
<comment type="caution">
    <text evidence="2">The sequence shown here is derived from an EMBL/GenBank/DDBJ whole genome shotgun (WGS) entry which is preliminary data.</text>
</comment>
<accession>A0ABU6AXL1</accession>
<dbReference type="Pfam" id="PF00903">
    <property type="entry name" value="Glyoxalase"/>
    <property type="match status" value="2"/>
</dbReference>
<feature type="domain" description="VOC" evidence="1">
    <location>
        <begin position="151"/>
        <end position="272"/>
    </location>
</feature>
<name>A0ABU6AXL1_9NOCA</name>
<dbReference type="InterPro" id="IPR004360">
    <property type="entry name" value="Glyas_Fos-R_dOase_dom"/>
</dbReference>
<feature type="domain" description="VOC" evidence="1">
    <location>
        <begin position="9"/>
        <end position="121"/>
    </location>
</feature>
<dbReference type="SUPFAM" id="SSF54593">
    <property type="entry name" value="Glyoxalase/Bleomycin resistance protein/Dihydroxybiphenyl dioxygenase"/>
    <property type="match status" value="1"/>
</dbReference>
<dbReference type="PANTHER" id="PTHR21366">
    <property type="entry name" value="GLYOXALASE FAMILY PROTEIN"/>
    <property type="match status" value="1"/>
</dbReference>
<sequence>MAPGHDIAHLAHVQLFTPKLDESIAFFVDFLGLRVVGSDGDDVYLHAWDDYQHHTVTLSARKRSGIGRTYLRASSPEALTRRVAALEAAGRGIGWTDGEPGFGPTYVFTDPDGHEFGLYYEAEWHLAEEETRPALKNQARAYPGGGVPARRLDHVNFLGRSPADNRDFLVDTLGGMVTEQIVLDDGTVAGSWTTFTNKSYDLVYTRDHLGFSGRLHHIAFAADSRADILRACDVALDQGVFIETGPHKHAIQQTFFLYVYEPGGNRVELCNAGARLILAPDWKRVDWTEAERRKGQAWGLKTIESFHTHGTPTAEELAADH</sequence>
<dbReference type="PANTHER" id="PTHR21366:SF19">
    <property type="entry name" value="METAPYROCATECHASE"/>
    <property type="match status" value="1"/>
</dbReference>